<name>A0A9P7YHN3_9HELO</name>
<protein>
    <submittedName>
        <fullName evidence="2">Pal1 cell morphology protein-domain-containing protein</fullName>
    </submittedName>
</protein>
<feature type="compositionally biased region" description="Basic and acidic residues" evidence="1">
    <location>
        <begin position="399"/>
        <end position="414"/>
    </location>
</feature>
<proteinExistence type="predicted"/>
<reference evidence="2" key="1">
    <citation type="journal article" date="2021" name="IMA Fungus">
        <title>Genomic characterization of three marine fungi, including Emericellopsis atlantica sp. nov. with signatures of a generalist lifestyle and marine biomass degradation.</title>
        <authorList>
            <person name="Hagestad O.C."/>
            <person name="Hou L."/>
            <person name="Andersen J.H."/>
            <person name="Hansen E.H."/>
            <person name="Altermark B."/>
            <person name="Li C."/>
            <person name="Kuhnert E."/>
            <person name="Cox R.J."/>
            <person name="Crous P.W."/>
            <person name="Spatafora J.W."/>
            <person name="Lail K."/>
            <person name="Amirebrahimi M."/>
            <person name="Lipzen A."/>
            <person name="Pangilinan J."/>
            <person name="Andreopoulos W."/>
            <person name="Hayes R.D."/>
            <person name="Ng V."/>
            <person name="Grigoriev I.V."/>
            <person name="Jackson S.A."/>
            <person name="Sutton T.D.S."/>
            <person name="Dobson A.D.W."/>
            <person name="Rama T."/>
        </authorList>
    </citation>
    <scope>NUCLEOTIDE SEQUENCE</scope>
    <source>
        <strain evidence="2">TRa018bII</strain>
    </source>
</reference>
<feature type="region of interest" description="Disordered" evidence="1">
    <location>
        <begin position="1"/>
        <end position="443"/>
    </location>
</feature>
<dbReference type="PANTHER" id="PTHR28307">
    <property type="entry name" value="PROTEIN PAL1"/>
    <property type="match status" value="1"/>
</dbReference>
<dbReference type="Proteomes" id="UP000824998">
    <property type="component" value="Unassembled WGS sequence"/>
</dbReference>
<feature type="compositionally biased region" description="Polar residues" evidence="1">
    <location>
        <begin position="250"/>
        <end position="259"/>
    </location>
</feature>
<evidence type="ECO:0000313" key="3">
    <source>
        <dbReference type="Proteomes" id="UP000824998"/>
    </source>
</evidence>
<accession>A0A9P7YHN3</accession>
<sequence length="443" mass="48172">MLIVFVQDNLTLNDRPTASNGSMRPPPSRSNTGEKPPPPYSSTRTRGENVPPRGPPGHRPSRSQEEALRARKQGPSSRSSRPTGDLDVFADPRPSDGKSGSRRGRRNSDSSVMSKKLLDPEEEKRRAERRRRERREKERGGKESSSKSKKPRNLDIIDKLDVTSIYGTGLFHHDGPFDACNPNRNRQGSRRAPMSAFPKDSLNNSMGGSGPLNKRPDHATFLGNNDEEAFKDYSGQNGFQNGARPAPQRVDSNVVSATTRIEPIHGEETPGLGTSTFLEGAPASRTAMQRRESETGPMETGGLGRKKSLAQRIKGINGGPRRDYGPAGRVTSPDGMTSSRSPDNAAFTPGGSKLHESNPFFHEYNKGDDSKTQGVTFVKPEKTGRPRAPSSPRRGFAGLERRATSDSTGDRELPKAGGGFLSRVKSLKGGPRKRPAPPPPQEA</sequence>
<comment type="caution">
    <text evidence="2">The sequence shown here is derived from an EMBL/GenBank/DDBJ whole genome shotgun (WGS) entry which is preliminary data.</text>
</comment>
<dbReference type="EMBL" id="MU251503">
    <property type="protein sequence ID" value="KAG9233372.1"/>
    <property type="molecule type" value="Genomic_DNA"/>
</dbReference>
<organism evidence="2 3">
    <name type="scientific">Amylocarpus encephaloides</name>
    <dbReference type="NCBI Taxonomy" id="45428"/>
    <lineage>
        <taxon>Eukaryota</taxon>
        <taxon>Fungi</taxon>
        <taxon>Dikarya</taxon>
        <taxon>Ascomycota</taxon>
        <taxon>Pezizomycotina</taxon>
        <taxon>Leotiomycetes</taxon>
        <taxon>Helotiales</taxon>
        <taxon>Helotiales incertae sedis</taxon>
        <taxon>Amylocarpus</taxon>
    </lineage>
</organism>
<dbReference type="AlphaFoldDB" id="A0A9P7YHN3"/>
<feature type="compositionally biased region" description="Basic and acidic residues" evidence="1">
    <location>
        <begin position="116"/>
        <end position="126"/>
    </location>
</feature>
<dbReference type="OrthoDB" id="5352132at2759"/>
<evidence type="ECO:0000313" key="2">
    <source>
        <dbReference type="EMBL" id="KAG9233372.1"/>
    </source>
</evidence>
<evidence type="ECO:0000256" key="1">
    <source>
        <dbReference type="SAM" id="MobiDB-lite"/>
    </source>
</evidence>
<feature type="compositionally biased region" description="Basic and acidic residues" evidence="1">
    <location>
        <begin position="135"/>
        <end position="161"/>
    </location>
</feature>
<dbReference type="Pfam" id="PF08316">
    <property type="entry name" value="Pal1"/>
    <property type="match status" value="1"/>
</dbReference>
<keyword evidence="3" id="KW-1185">Reference proteome</keyword>
<dbReference type="InterPro" id="IPR013226">
    <property type="entry name" value="Pal1"/>
</dbReference>
<feature type="compositionally biased region" description="Polar residues" evidence="1">
    <location>
        <begin position="8"/>
        <end position="22"/>
    </location>
</feature>
<dbReference type="GO" id="GO:0005737">
    <property type="term" value="C:cytoplasm"/>
    <property type="evidence" value="ECO:0007669"/>
    <property type="project" value="TreeGrafter"/>
</dbReference>
<gene>
    <name evidence="2" type="ORF">BJ875DRAFT_45658</name>
</gene>
<dbReference type="PANTHER" id="PTHR28307:SF2">
    <property type="entry name" value="PROTEIN PAL1"/>
    <property type="match status" value="1"/>
</dbReference>